<evidence type="ECO:0000313" key="2">
    <source>
        <dbReference type="EMBL" id="ELW68512.1"/>
    </source>
</evidence>
<feature type="compositionally biased region" description="Basic and acidic residues" evidence="1">
    <location>
        <begin position="1"/>
        <end position="42"/>
    </location>
</feature>
<dbReference type="Proteomes" id="UP000011518">
    <property type="component" value="Unassembled WGS sequence"/>
</dbReference>
<reference evidence="3" key="1">
    <citation type="submission" date="2012-07" db="EMBL/GenBank/DDBJ databases">
        <title>Genome of the Chinese tree shrew, a rising model animal genetically related to primates.</title>
        <authorList>
            <person name="Zhang G."/>
            <person name="Fan Y."/>
            <person name="Yao Y."/>
            <person name="Huang Z."/>
        </authorList>
    </citation>
    <scope>NUCLEOTIDE SEQUENCE [LARGE SCALE GENOMIC DNA]</scope>
</reference>
<protein>
    <submittedName>
        <fullName evidence="2">Uncharacterized protein</fullName>
    </submittedName>
</protein>
<dbReference type="AlphaFoldDB" id="L9L551"/>
<organism evidence="2 3">
    <name type="scientific">Tupaia chinensis</name>
    <name type="common">Chinese tree shrew</name>
    <name type="synonym">Tupaia belangeri chinensis</name>
    <dbReference type="NCBI Taxonomy" id="246437"/>
    <lineage>
        <taxon>Eukaryota</taxon>
        <taxon>Metazoa</taxon>
        <taxon>Chordata</taxon>
        <taxon>Craniata</taxon>
        <taxon>Vertebrata</taxon>
        <taxon>Euteleostomi</taxon>
        <taxon>Mammalia</taxon>
        <taxon>Eutheria</taxon>
        <taxon>Euarchontoglires</taxon>
        <taxon>Scandentia</taxon>
        <taxon>Tupaiidae</taxon>
        <taxon>Tupaia</taxon>
    </lineage>
</organism>
<gene>
    <name evidence="2" type="ORF">TREES_T100008814</name>
</gene>
<evidence type="ECO:0000313" key="3">
    <source>
        <dbReference type="Proteomes" id="UP000011518"/>
    </source>
</evidence>
<dbReference type="EMBL" id="KB320563">
    <property type="protein sequence ID" value="ELW68512.1"/>
    <property type="molecule type" value="Genomic_DNA"/>
</dbReference>
<reference evidence="3" key="2">
    <citation type="journal article" date="2013" name="Nat. Commun.">
        <title>Genome of the Chinese tree shrew.</title>
        <authorList>
            <person name="Fan Y."/>
            <person name="Huang Z.Y."/>
            <person name="Cao C.C."/>
            <person name="Chen C.S."/>
            <person name="Chen Y.X."/>
            <person name="Fan D.D."/>
            <person name="He J."/>
            <person name="Hou H.L."/>
            <person name="Hu L."/>
            <person name="Hu X.T."/>
            <person name="Jiang X.T."/>
            <person name="Lai R."/>
            <person name="Lang Y.S."/>
            <person name="Liang B."/>
            <person name="Liao S.G."/>
            <person name="Mu D."/>
            <person name="Ma Y.Y."/>
            <person name="Niu Y.Y."/>
            <person name="Sun X.Q."/>
            <person name="Xia J.Q."/>
            <person name="Xiao J."/>
            <person name="Xiong Z.Q."/>
            <person name="Xu L."/>
            <person name="Yang L."/>
            <person name="Zhang Y."/>
            <person name="Zhao W."/>
            <person name="Zhao X.D."/>
            <person name="Zheng Y.T."/>
            <person name="Zhou J.M."/>
            <person name="Zhu Y.B."/>
            <person name="Zhang G.J."/>
            <person name="Wang J."/>
            <person name="Yao Y.G."/>
        </authorList>
    </citation>
    <scope>NUCLEOTIDE SEQUENCE [LARGE SCALE GENOMIC DNA]</scope>
</reference>
<evidence type="ECO:0000256" key="1">
    <source>
        <dbReference type="SAM" id="MobiDB-lite"/>
    </source>
</evidence>
<accession>L9L551</accession>
<proteinExistence type="predicted"/>
<feature type="region of interest" description="Disordered" evidence="1">
    <location>
        <begin position="1"/>
        <end position="43"/>
    </location>
</feature>
<name>L9L551_TUPCH</name>
<sequence length="131" mass="13579">MGDHAPRRAGPLRERVAHGGPEERPSQASSKEREPGSDKKGTDCLATAMAVVVAVVGEGEASATERAQRRPYTPAGTVMTCLHVEGQDSPLACGIPRPGLASARAMSECALTVTGCGPHCTWGLLQEGLGF</sequence>
<dbReference type="InParanoid" id="L9L551"/>
<keyword evidence="3" id="KW-1185">Reference proteome</keyword>